<sequence>MEHVLRVVDEWRNRIEDHPLHRWLATDDDLPPEHRLWFALYFTNFIMYFREMNLYHISYGERRGLDRHREAISAHADEDMTHSRLFMRDFATLGWDDLLDWRPSEVLHWLFSSEVTEGLRRRTTALAKLVIEADDPAVRYAVVESIETCGNALFRHTTEAAGRYERRTGRRLVYWGEFHLARETGHAVDDDAFDGLELTPVQRRDAVRRVERVFELIDEQNSEMLTLAQETVSQGGFAARTARHATPPREVPAVDPPARDSLLHPTETHPAQRPILDALHRAVAGLPRFEEPDDIVERLRRTLLFNATDTLGSISLYRYMISYPWPVDAAERALNRLAVRLGGRADSGVNRRSLFYVDWASLELDETLGWSPSRMLEFIYLDAATEPWRDLRAVATHHIDSTRNPVVRYWTIVAMKSLNAAHAEPTAALARVAERQLGRPLPYLTLKLTADRPGLEPDPEADAIRFADLPVDADVVDRAVTMIEELAHAFRCRQEALMPTRLG</sequence>
<keyword evidence="2" id="KW-1185">Reference proteome</keyword>
<dbReference type="InterPro" id="IPR016084">
    <property type="entry name" value="Haem_Oase-like_multi-hlx"/>
</dbReference>
<gene>
    <name evidence="1" type="ORF">ACFFH7_25410</name>
</gene>
<dbReference type="Proteomes" id="UP001589810">
    <property type="component" value="Unassembled WGS sequence"/>
</dbReference>
<dbReference type="Gene3D" id="1.20.910.10">
    <property type="entry name" value="Heme oxygenase-like"/>
    <property type="match status" value="1"/>
</dbReference>
<accession>A0ABV6MX67</accession>
<evidence type="ECO:0000313" key="1">
    <source>
        <dbReference type="EMBL" id="MFC0544867.1"/>
    </source>
</evidence>
<protein>
    <submittedName>
        <fullName evidence="1">Uncharacterized protein</fullName>
    </submittedName>
</protein>
<name>A0ABV6MX67_9PSEU</name>
<dbReference type="EMBL" id="JBHLUD010000008">
    <property type="protein sequence ID" value="MFC0544867.1"/>
    <property type="molecule type" value="Genomic_DNA"/>
</dbReference>
<proteinExistence type="predicted"/>
<evidence type="ECO:0000313" key="2">
    <source>
        <dbReference type="Proteomes" id="UP001589810"/>
    </source>
</evidence>
<reference evidence="1 2" key="1">
    <citation type="submission" date="2024-09" db="EMBL/GenBank/DDBJ databases">
        <authorList>
            <person name="Sun Q."/>
            <person name="Mori K."/>
        </authorList>
    </citation>
    <scope>NUCLEOTIDE SEQUENCE [LARGE SCALE GENOMIC DNA]</scope>
    <source>
        <strain evidence="1 2">TBRC 1432</strain>
    </source>
</reference>
<comment type="caution">
    <text evidence="1">The sequence shown here is derived from an EMBL/GenBank/DDBJ whole genome shotgun (WGS) entry which is preliminary data.</text>
</comment>
<dbReference type="RefSeq" id="WP_273936399.1">
    <property type="nucleotide sequence ID" value="NZ_CP097263.1"/>
</dbReference>
<organism evidence="1 2">
    <name type="scientific">Kutzneria chonburiensis</name>
    <dbReference type="NCBI Taxonomy" id="1483604"/>
    <lineage>
        <taxon>Bacteria</taxon>
        <taxon>Bacillati</taxon>
        <taxon>Actinomycetota</taxon>
        <taxon>Actinomycetes</taxon>
        <taxon>Pseudonocardiales</taxon>
        <taxon>Pseudonocardiaceae</taxon>
        <taxon>Kutzneria</taxon>
    </lineage>
</organism>